<dbReference type="EMBL" id="JAHJDP010000031">
    <property type="protein sequence ID" value="MBU2690443.1"/>
    <property type="molecule type" value="Genomic_DNA"/>
</dbReference>
<dbReference type="Proteomes" id="UP000777784">
    <property type="component" value="Unassembled WGS sequence"/>
</dbReference>
<proteinExistence type="predicted"/>
<dbReference type="InterPro" id="IPR025996">
    <property type="entry name" value="MT1864/Rv1816-like_C"/>
</dbReference>
<dbReference type="InterPro" id="IPR036271">
    <property type="entry name" value="Tet_transcr_reg_TetR-rel_C_sf"/>
</dbReference>
<evidence type="ECO:0000256" key="2">
    <source>
        <dbReference type="ARBA" id="ARBA00023125"/>
    </source>
</evidence>
<evidence type="ECO:0000313" key="7">
    <source>
        <dbReference type="Proteomes" id="UP000777784"/>
    </source>
</evidence>
<dbReference type="PANTHER" id="PTHR30055">
    <property type="entry name" value="HTH-TYPE TRANSCRIPTIONAL REGULATOR RUTR"/>
    <property type="match status" value="1"/>
</dbReference>
<protein>
    <submittedName>
        <fullName evidence="6">TetR/AcrR family transcriptional regulator</fullName>
    </submittedName>
</protein>
<dbReference type="InterPro" id="IPR001647">
    <property type="entry name" value="HTH_TetR"/>
</dbReference>
<name>A0A948WBZ4_UNCEI</name>
<dbReference type="Pfam" id="PF00440">
    <property type="entry name" value="TetR_N"/>
    <property type="match status" value="1"/>
</dbReference>
<dbReference type="GO" id="GO:0000976">
    <property type="term" value="F:transcription cis-regulatory region binding"/>
    <property type="evidence" value="ECO:0007669"/>
    <property type="project" value="TreeGrafter"/>
</dbReference>
<evidence type="ECO:0000256" key="4">
    <source>
        <dbReference type="PROSITE-ProRule" id="PRU00335"/>
    </source>
</evidence>
<reference evidence="6" key="1">
    <citation type="submission" date="2021-05" db="EMBL/GenBank/DDBJ databases">
        <title>Energy efficiency and biological interactions define the core microbiome of deep oligotrophic groundwater.</title>
        <authorList>
            <person name="Mehrshad M."/>
            <person name="Lopez-Fernandez M."/>
            <person name="Bell E."/>
            <person name="Bernier-Latmani R."/>
            <person name="Bertilsson S."/>
            <person name="Dopson M."/>
        </authorList>
    </citation>
    <scope>NUCLEOTIDE SEQUENCE</scope>
    <source>
        <strain evidence="6">Modern_marine.mb.64</strain>
    </source>
</reference>
<evidence type="ECO:0000256" key="1">
    <source>
        <dbReference type="ARBA" id="ARBA00023015"/>
    </source>
</evidence>
<dbReference type="GO" id="GO:0003700">
    <property type="term" value="F:DNA-binding transcription factor activity"/>
    <property type="evidence" value="ECO:0007669"/>
    <property type="project" value="TreeGrafter"/>
</dbReference>
<comment type="caution">
    <text evidence="6">The sequence shown here is derived from an EMBL/GenBank/DDBJ whole genome shotgun (WGS) entry which is preliminary data.</text>
</comment>
<dbReference type="SUPFAM" id="SSF46689">
    <property type="entry name" value="Homeodomain-like"/>
    <property type="match status" value="1"/>
</dbReference>
<dbReference type="Gene3D" id="1.10.357.10">
    <property type="entry name" value="Tetracycline Repressor, domain 2"/>
    <property type="match status" value="1"/>
</dbReference>
<dbReference type="InterPro" id="IPR009057">
    <property type="entry name" value="Homeodomain-like_sf"/>
</dbReference>
<gene>
    <name evidence="6" type="ORF">KJ970_05900</name>
</gene>
<feature type="domain" description="HTH tetR-type" evidence="5">
    <location>
        <begin position="8"/>
        <end position="68"/>
    </location>
</feature>
<keyword evidence="1" id="KW-0805">Transcription regulation</keyword>
<accession>A0A948WBZ4</accession>
<dbReference type="PROSITE" id="PS50977">
    <property type="entry name" value="HTH_TETR_2"/>
    <property type="match status" value="1"/>
</dbReference>
<feature type="DNA-binding region" description="H-T-H motif" evidence="4">
    <location>
        <begin position="31"/>
        <end position="50"/>
    </location>
</feature>
<evidence type="ECO:0000256" key="3">
    <source>
        <dbReference type="ARBA" id="ARBA00023163"/>
    </source>
</evidence>
<organism evidence="6 7">
    <name type="scientific">Eiseniibacteriota bacterium</name>
    <dbReference type="NCBI Taxonomy" id="2212470"/>
    <lineage>
        <taxon>Bacteria</taxon>
        <taxon>Candidatus Eiseniibacteriota</taxon>
    </lineage>
</organism>
<dbReference type="PANTHER" id="PTHR30055:SF234">
    <property type="entry name" value="HTH-TYPE TRANSCRIPTIONAL REGULATOR BETI"/>
    <property type="match status" value="1"/>
</dbReference>
<dbReference type="SUPFAM" id="SSF48498">
    <property type="entry name" value="Tetracyclin repressor-like, C-terminal domain"/>
    <property type="match status" value="1"/>
</dbReference>
<keyword evidence="2 4" id="KW-0238">DNA-binding</keyword>
<keyword evidence="3" id="KW-0804">Transcription</keyword>
<evidence type="ECO:0000259" key="5">
    <source>
        <dbReference type="PROSITE" id="PS50977"/>
    </source>
</evidence>
<sequence>MARRKASEETRESFIIAALNLCREGGPEAVSARRLGRLLGLSQMAVYRHFQDMEDLLAHAWDRTYQQLLDHIQAAIFGENPFKDLRAGLQAYVGFGVDNPGLYRLMFFHHFERMEYLTSQKTSLLALDLLRKTLATCLEQKSISVDEQRLHFMTLQAWFTVHGLTTMAISGRFQRVTEFLPEDLAGRLIDEICESFLNRRR</sequence>
<evidence type="ECO:0000313" key="6">
    <source>
        <dbReference type="EMBL" id="MBU2690443.1"/>
    </source>
</evidence>
<dbReference type="AlphaFoldDB" id="A0A948WBZ4"/>
<dbReference type="InterPro" id="IPR050109">
    <property type="entry name" value="HTH-type_TetR-like_transc_reg"/>
</dbReference>
<dbReference type="Pfam" id="PF13305">
    <property type="entry name" value="TetR_C_33"/>
    <property type="match status" value="1"/>
</dbReference>